<accession>A0A125MME1</accession>
<dbReference type="Proteomes" id="UP000023435">
    <property type="component" value="Unassembled WGS sequence"/>
</dbReference>
<proteinExistence type="predicted"/>
<keyword evidence="2" id="KW-1185">Reference proteome</keyword>
<protein>
    <recommendedName>
        <fullName evidence="3">Knr4/Smi1-like domain-containing protein</fullName>
    </recommendedName>
</protein>
<sequence>MARSYESLRPLLQPWGELRSQPASQWQGDIALPPTLEAFYRELGPWGETVHESVGPIGLSLDAGGNPVDIPPLHKLWSLQAGYRWHGLSGERLPAWKDEWLTVAMEGGNPFILDMRSGAVLFDLVGGPWSPRPIADDLATAFGAIATVANAYTALGEEALDEDDDLRPQARAQVRDTLADFLDGDRRGADALLAAWRWYE</sequence>
<gene>
    <name evidence="1" type="ORF">AZ78_0657</name>
</gene>
<organism evidence="1 2">
    <name type="scientific">Lysobacter capsici AZ78</name>
    <dbReference type="NCBI Taxonomy" id="1444315"/>
    <lineage>
        <taxon>Bacteria</taxon>
        <taxon>Pseudomonadati</taxon>
        <taxon>Pseudomonadota</taxon>
        <taxon>Gammaproteobacteria</taxon>
        <taxon>Lysobacterales</taxon>
        <taxon>Lysobacteraceae</taxon>
        <taxon>Lysobacter</taxon>
    </lineage>
</organism>
<dbReference type="RefSeq" id="WP_036102965.1">
    <property type="nucleotide sequence ID" value="NZ_JAJA02000001.1"/>
</dbReference>
<dbReference type="AlphaFoldDB" id="A0A125MME1"/>
<evidence type="ECO:0008006" key="3">
    <source>
        <dbReference type="Google" id="ProtNLM"/>
    </source>
</evidence>
<reference evidence="1 2" key="1">
    <citation type="journal article" date="2014" name="Genome Announc.">
        <title>Draft Genome Sequence of Lysobacter capsici AZ78, a Bacterium Antagonistic to Plant-Pathogenic Oomycetes.</title>
        <authorList>
            <person name="Puopolo G."/>
            <person name="Sonego P."/>
            <person name="Engelen K."/>
            <person name="Pertot I."/>
        </authorList>
    </citation>
    <scope>NUCLEOTIDE SEQUENCE [LARGE SCALE GENOMIC DNA]</scope>
    <source>
        <strain evidence="1 2">AZ78</strain>
    </source>
</reference>
<name>A0A125MME1_9GAMM</name>
<dbReference type="EMBL" id="JAJA02000001">
    <property type="protein sequence ID" value="KWS03111.1"/>
    <property type="molecule type" value="Genomic_DNA"/>
</dbReference>
<dbReference type="OrthoDB" id="8444591at2"/>
<evidence type="ECO:0000313" key="2">
    <source>
        <dbReference type="Proteomes" id="UP000023435"/>
    </source>
</evidence>
<evidence type="ECO:0000313" key="1">
    <source>
        <dbReference type="EMBL" id="KWS03111.1"/>
    </source>
</evidence>
<comment type="caution">
    <text evidence="1">The sequence shown here is derived from an EMBL/GenBank/DDBJ whole genome shotgun (WGS) entry which is preliminary data.</text>
</comment>